<evidence type="ECO:0000259" key="8">
    <source>
        <dbReference type="PROSITE" id="PS51412"/>
    </source>
</evidence>
<evidence type="ECO:0000256" key="2">
    <source>
        <dbReference type="ARBA" id="ARBA00004613"/>
    </source>
</evidence>
<dbReference type="Proteomes" id="UP001142055">
    <property type="component" value="Chromosome 2"/>
</dbReference>
<comment type="subcellular location">
    <subcellularLocation>
        <location evidence="1">Membrane</location>
    </subcellularLocation>
    <subcellularLocation>
        <location evidence="2">Secreted</location>
    </subcellularLocation>
</comment>
<evidence type="ECO:0000313" key="9">
    <source>
        <dbReference type="EMBL" id="KAJ6220509.1"/>
    </source>
</evidence>
<organism evidence="9 10">
    <name type="scientific">Blomia tropicalis</name>
    <name type="common">Mite</name>
    <dbReference type="NCBI Taxonomy" id="40697"/>
    <lineage>
        <taxon>Eukaryota</taxon>
        <taxon>Metazoa</taxon>
        <taxon>Ecdysozoa</taxon>
        <taxon>Arthropoda</taxon>
        <taxon>Chelicerata</taxon>
        <taxon>Arachnida</taxon>
        <taxon>Acari</taxon>
        <taxon>Acariformes</taxon>
        <taxon>Sarcoptiformes</taxon>
        <taxon>Astigmata</taxon>
        <taxon>Glycyphagoidea</taxon>
        <taxon>Echimyopodidae</taxon>
        <taxon>Blomia</taxon>
    </lineage>
</organism>
<dbReference type="PROSITE" id="PS51412">
    <property type="entry name" value="MACPF_2"/>
    <property type="match status" value="1"/>
</dbReference>
<dbReference type="Pfam" id="PF01823">
    <property type="entry name" value="MACPF"/>
    <property type="match status" value="1"/>
</dbReference>
<keyword evidence="6" id="KW-1015">Disulfide bond</keyword>
<keyword evidence="5" id="KW-0472">Membrane</keyword>
<evidence type="ECO:0000256" key="1">
    <source>
        <dbReference type="ARBA" id="ARBA00004370"/>
    </source>
</evidence>
<dbReference type="InterPro" id="IPR020864">
    <property type="entry name" value="MACPF"/>
</dbReference>
<name>A0A9Q0RN75_BLOTA</name>
<feature type="signal peptide" evidence="7">
    <location>
        <begin position="1"/>
        <end position="21"/>
    </location>
</feature>
<accession>A0A9Q0RN75</accession>
<dbReference type="EMBL" id="JAPWDV010000002">
    <property type="protein sequence ID" value="KAJ6220509.1"/>
    <property type="molecule type" value="Genomic_DNA"/>
</dbReference>
<dbReference type="GO" id="GO:0031640">
    <property type="term" value="P:killing of cells of another organism"/>
    <property type="evidence" value="ECO:0007669"/>
    <property type="project" value="UniProtKB-KW"/>
</dbReference>
<dbReference type="InterPro" id="IPR020863">
    <property type="entry name" value="MACPF_CS"/>
</dbReference>
<gene>
    <name evidence="9" type="ORF">RDWZM_006321</name>
</gene>
<feature type="domain" description="MACPF" evidence="8">
    <location>
        <begin position="61"/>
        <end position="413"/>
    </location>
</feature>
<dbReference type="AlphaFoldDB" id="A0A9Q0RN75"/>
<dbReference type="PANTHER" id="PTHR45742:SF8">
    <property type="entry name" value="FLOCCULATION PROTEIN FLO11"/>
    <property type="match status" value="1"/>
</dbReference>
<keyword evidence="3" id="KW-0964">Secreted</keyword>
<dbReference type="GO" id="GO:0016020">
    <property type="term" value="C:membrane"/>
    <property type="evidence" value="ECO:0007669"/>
    <property type="project" value="UniProtKB-SubCell"/>
</dbReference>
<dbReference type="PANTHER" id="PTHR45742">
    <property type="entry name" value="COMPLEMENT COMPONENT C6"/>
    <property type="match status" value="1"/>
</dbReference>
<evidence type="ECO:0000256" key="7">
    <source>
        <dbReference type="SAM" id="SignalP"/>
    </source>
</evidence>
<dbReference type="GO" id="GO:0005576">
    <property type="term" value="C:extracellular region"/>
    <property type="evidence" value="ECO:0007669"/>
    <property type="project" value="UniProtKB-SubCell"/>
</dbReference>
<dbReference type="PROSITE" id="PS00279">
    <property type="entry name" value="MACPF_1"/>
    <property type="match status" value="1"/>
</dbReference>
<evidence type="ECO:0000256" key="3">
    <source>
        <dbReference type="ARBA" id="ARBA00022525"/>
    </source>
</evidence>
<evidence type="ECO:0000256" key="5">
    <source>
        <dbReference type="ARBA" id="ARBA00023136"/>
    </source>
</evidence>
<dbReference type="SMART" id="SM00457">
    <property type="entry name" value="MACPF"/>
    <property type="match status" value="1"/>
</dbReference>
<proteinExistence type="predicted"/>
<feature type="chain" id="PRO_5040488675" description="MACPF domain-containing protein" evidence="7">
    <location>
        <begin position="22"/>
        <end position="533"/>
    </location>
</feature>
<protein>
    <recommendedName>
        <fullName evidence="8">MACPF domain-containing protein</fullName>
    </recommendedName>
</protein>
<keyword evidence="4" id="KW-0204">Cytolysis</keyword>
<evidence type="ECO:0000256" key="6">
    <source>
        <dbReference type="ARBA" id="ARBA00023157"/>
    </source>
</evidence>
<comment type="caution">
    <text evidence="9">The sequence shown here is derived from an EMBL/GenBank/DDBJ whole genome shotgun (WGS) entry which is preliminary data.</text>
</comment>
<sequence length="533" mass="61685">MVRFCFLLVTWLFVLNSSIQAFKDDDYVLNPFLTPEQNRVARARKLIEQNETDEQPFEGRSDPNETGFCSLLLPGLARMSKGIDVTSLDLFPSDIAQPGGFRQSIFEFTCKEGKIWKHPSFSDREYSWPDQVQSVTRIPAGSLSISTNFDENIDEVKKSMAAKVDLEVNAGTFGSFSGSTSYKEAKGHMLKTDKSVAEVRNFRFINIRQFCNVFFIQTSATVSSIEFDLKAPEILHTSPYFESWVESLPSSYEKDPLMYDEFVDTFGTHYFDIAKFGGYLYQKTIIENSYVKDTNEKEVEANLKLSFKAFAGIKTSIGGEIEDTTKESKERFSRNTENNFYYYGGVSKFTTDEDENYMAKWWDTVNEDPWLFGGQIRPIEWLIKDAAKQNETRKAVVLKMVRAYQIRSLLTQIDEYLNSPKVDLHSIKQREAAIKQLFDSWKKELKEENDPKTKPYYEFMAEELKRVPTQCVAIKTNYKLPNGTMASKLERYDCADQSYYEEMNPVEFPKSKSICVYLNNRFPFINNKHRLKI</sequence>
<evidence type="ECO:0000256" key="4">
    <source>
        <dbReference type="ARBA" id="ARBA00022852"/>
    </source>
</evidence>
<keyword evidence="7" id="KW-0732">Signal</keyword>
<reference evidence="9" key="1">
    <citation type="submission" date="2022-12" db="EMBL/GenBank/DDBJ databases">
        <title>Genome assemblies of Blomia tropicalis.</title>
        <authorList>
            <person name="Cui Y."/>
        </authorList>
    </citation>
    <scope>NUCLEOTIDE SEQUENCE</scope>
    <source>
        <tissue evidence="9">Adult mites</tissue>
    </source>
</reference>
<keyword evidence="10" id="KW-1185">Reference proteome</keyword>
<evidence type="ECO:0000313" key="10">
    <source>
        <dbReference type="Proteomes" id="UP001142055"/>
    </source>
</evidence>